<name>A0AAV2YS02_9STRA</name>
<evidence type="ECO:0000259" key="4">
    <source>
        <dbReference type="Pfam" id="PF05118"/>
    </source>
</evidence>
<proteinExistence type="inferred from homology"/>
<dbReference type="GO" id="GO:0016020">
    <property type="term" value="C:membrane"/>
    <property type="evidence" value="ECO:0007669"/>
    <property type="project" value="TreeGrafter"/>
</dbReference>
<dbReference type="SUPFAM" id="SSF51197">
    <property type="entry name" value="Clavaminate synthase-like"/>
    <property type="match status" value="1"/>
</dbReference>
<feature type="domain" description="Aspartyl/asparaginy/proline hydroxylase" evidence="4">
    <location>
        <begin position="100"/>
        <end position="263"/>
    </location>
</feature>
<evidence type="ECO:0000256" key="3">
    <source>
        <dbReference type="ARBA" id="ARBA00023002"/>
    </source>
</evidence>
<dbReference type="Pfam" id="PF05118">
    <property type="entry name" value="Asp_Arg_Hydrox"/>
    <property type="match status" value="1"/>
</dbReference>
<comment type="similarity">
    <text evidence="1">Belongs to the aspartyl/asparaginyl beta-hydroxylase family.</text>
</comment>
<evidence type="ECO:0000256" key="1">
    <source>
        <dbReference type="ARBA" id="ARBA00007730"/>
    </source>
</evidence>
<evidence type="ECO:0000313" key="5">
    <source>
        <dbReference type="EMBL" id="DAZ96775.1"/>
    </source>
</evidence>
<dbReference type="Gene3D" id="2.60.120.330">
    <property type="entry name" value="B-lactam Antibiotic, Isopenicillin N Synthase, Chain"/>
    <property type="match status" value="1"/>
</dbReference>
<dbReference type="AlphaFoldDB" id="A0AAV2YS02"/>
<keyword evidence="3" id="KW-0560">Oxidoreductase</keyword>
<organism evidence="5 6">
    <name type="scientific">Lagenidium giganteum</name>
    <dbReference type="NCBI Taxonomy" id="4803"/>
    <lineage>
        <taxon>Eukaryota</taxon>
        <taxon>Sar</taxon>
        <taxon>Stramenopiles</taxon>
        <taxon>Oomycota</taxon>
        <taxon>Peronosporomycetes</taxon>
        <taxon>Pythiales</taxon>
        <taxon>Pythiaceae</taxon>
    </lineage>
</organism>
<keyword evidence="2" id="KW-0223">Dioxygenase</keyword>
<evidence type="ECO:0000313" key="6">
    <source>
        <dbReference type="Proteomes" id="UP001146120"/>
    </source>
</evidence>
<dbReference type="Proteomes" id="UP001146120">
    <property type="component" value="Unassembled WGS sequence"/>
</dbReference>
<keyword evidence="6" id="KW-1185">Reference proteome</keyword>
<comment type="caution">
    <text evidence="5">The sequence shown here is derived from an EMBL/GenBank/DDBJ whole genome shotgun (WGS) entry which is preliminary data.</text>
</comment>
<gene>
    <name evidence="5" type="ORF">N0F65_005773</name>
</gene>
<sequence length="315" mass="36353">MEDQDQKVEKKLKELVRSWGLSRFSEEMAWQWLQRVFSRGDDKQDVERLTKWILVQLNQQSPAQYASSPWQVGCPEVIPLLRARAVWDTACFPWVAELERAFSVIKAELLALKNAKGFQPYRAPTWASDLNAKDGLGSVGHDAGDWNVFYLYLHNVDFAANRALCPQTSALISSIADNYEHAFFSALAPSTHIRQHHGPTNKKLRCHLPLVVPEGRCRLRAGDEVITMEEGKCFIFDDSFEHEAWNDDPNHSRIVLIVDVWHPDLHAQEKKFWNFLRNAQLRMDKKQSQDTKDNFYSIIQEASQANMSVREAIWS</sequence>
<dbReference type="InterPro" id="IPR051821">
    <property type="entry name" value="Asp/Asn_beta-hydroxylase"/>
</dbReference>
<dbReference type="InterPro" id="IPR027443">
    <property type="entry name" value="IPNS-like_sf"/>
</dbReference>
<protein>
    <recommendedName>
        <fullName evidence="4">Aspartyl/asparaginy/proline hydroxylase domain-containing protein</fullName>
    </recommendedName>
</protein>
<reference evidence="5" key="1">
    <citation type="submission" date="2022-11" db="EMBL/GenBank/DDBJ databases">
        <authorList>
            <person name="Morgan W.R."/>
            <person name="Tartar A."/>
        </authorList>
    </citation>
    <scope>NUCLEOTIDE SEQUENCE</scope>
    <source>
        <strain evidence="5">ARSEF 373</strain>
    </source>
</reference>
<dbReference type="GO" id="GO:0051213">
    <property type="term" value="F:dioxygenase activity"/>
    <property type="evidence" value="ECO:0007669"/>
    <property type="project" value="UniProtKB-KW"/>
</dbReference>
<evidence type="ECO:0000256" key="2">
    <source>
        <dbReference type="ARBA" id="ARBA00022964"/>
    </source>
</evidence>
<accession>A0AAV2YS02</accession>
<dbReference type="EMBL" id="DAKRPA010000156">
    <property type="protein sequence ID" value="DAZ96775.1"/>
    <property type="molecule type" value="Genomic_DNA"/>
</dbReference>
<dbReference type="InterPro" id="IPR007803">
    <property type="entry name" value="Asp/Arg/Pro-Hydrxlase"/>
</dbReference>
<dbReference type="PANTHER" id="PTHR46332">
    <property type="entry name" value="ASPARTATE BETA-HYDROXYLASE DOMAIN-CONTAINING PROTEIN 2"/>
    <property type="match status" value="1"/>
</dbReference>
<reference evidence="5" key="2">
    <citation type="journal article" date="2023" name="Microbiol Resour">
        <title>Decontamination and Annotation of the Draft Genome Sequence of the Oomycete Lagenidium giganteum ARSEF 373.</title>
        <authorList>
            <person name="Morgan W.R."/>
            <person name="Tartar A."/>
        </authorList>
    </citation>
    <scope>NUCLEOTIDE SEQUENCE</scope>
    <source>
        <strain evidence="5">ARSEF 373</strain>
    </source>
</reference>
<dbReference type="PANTHER" id="PTHR46332:SF5">
    <property type="entry name" value="ASPARTATE BETA-HYDROXYLASE DOMAIN CONTAINING 2"/>
    <property type="match status" value="1"/>
</dbReference>